<dbReference type="Proteomes" id="UP000829194">
    <property type="component" value="Chromosome"/>
</dbReference>
<organism evidence="2 3">
    <name type="scientific">Lysobacter gummosus</name>
    <dbReference type="NCBI Taxonomy" id="262324"/>
    <lineage>
        <taxon>Bacteria</taxon>
        <taxon>Pseudomonadati</taxon>
        <taxon>Pseudomonadota</taxon>
        <taxon>Gammaproteobacteria</taxon>
        <taxon>Lysobacterales</taxon>
        <taxon>Lysobacteraceae</taxon>
        <taxon>Lysobacter</taxon>
    </lineage>
</organism>
<dbReference type="SUPFAM" id="SSF54909">
    <property type="entry name" value="Dimeric alpha+beta barrel"/>
    <property type="match status" value="1"/>
</dbReference>
<dbReference type="RefSeq" id="WP_057944228.1">
    <property type="nucleotide sequence ID" value="NZ_CP011131.1"/>
</dbReference>
<dbReference type="GO" id="GO:0004497">
    <property type="term" value="F:monooxygenase activity"/>
    <property type="evidence" value="ECO:0007669"/>
    <property type="project" value="UniProtKB-KW"/>
</dbReference>
<keyword evidence="2" id="KW-0503">Monooxygenase</keyword>
<sequence>MSASFATPPKPPYYAVIFSSLRTDQGDDAYGEAAARMVELAAQQPGYLGVESTRGADGFGITVSYWIDEASILGWKRNLEHTAIRERGRKEWYQQFELRVAKVERAYGWSRSDAPRSPVHE</sequence>
<name>A0ABY3XAZ1_9GAMM</name>
<evidence type="ECO:0000313" key="3">
    <source>
        <dbReference type="Proteomes" id="UP000829194"/>
    </source>
</evidence>
<feature type="domain" description="ABM" evidence="1">
    <location>
        <begin position="13"/>
        <end position="86"/>
    </location>
</feature>
<dbReference type="Gene3D" id="3.30.70.100">
    <property type="match status" value="1"/>
</dbReference>
<dbReference type="InterPro" id="IPR007138">
    <property type="entry name" value="ABM_dom"/>
</dbReference>
<dbReference type="InterPro" id="IPR011008">
    <property type="entry name" value="Dimeric_a/b-barrel"/>
</dbReference>
<dbReference type="Pfam" id="PF03992">
    <property type="entry name" value="ABM"/>
    <property type="match status" value="1"/>
</dbReference>
<proteinExistence type="predicted"/>
<protein>
    <submittedName>
        <fullName evidence="2">Antibiotic biosynthesis monooxygenase</fullName>
    </submittedName>
</protein>
<accession>A0ABY3XAZ1</accession>
<dbReference type="EMBL" id="CP093547">
    <property type="protein sequence ID" value="UNP28659.1"/>
    <property type="molecule type" value="Genomic_DNA"/>
</dbReference>
<evidence type="ECO:0000259" key="1">
    <source>
        <dbReference type="Pfam" id="PF03992"/>
    </source>
</evidence>
<dbReference type="PANTHER" id="PTHR37811">
    <property type="entry name" value="BLL5343 PROTEIN"/>
    <property type="match status" value="1"/>
</dbReference>
<dbReference type="InterPro" id="IPR052936">
    <property type="entry name" value="Jasmonate_Hydroxylase-like"/>
</dbReference>
<gene>
    <name evidence="2" type="ORF">MOV92_19570</name>
</gene>
<dbReference type="PANTHER" id="PTHR37811:SF2">
    <property type="entry name" value="ABM DOMAIN-CONTAINING PROTEIN"/>
    <property type="match status" value="1"/>
</dbReference>
<reference evidence="2 3" key="1">
    <citation type="submission" date="2022-03" db="EMBL/GenBank/DDBJ databases">
        <title>Complete genome sequence of Lysobacter capsici VKM B-2533 and Lysobacter gummosus 10.1.1, promising sources of lytic agents.</title>
        <authorList>
            <person name="Tarlachkov S.V."/>
            <person name="Kudryakova I.V."/>
            <person name="Afoshin A.S."/>
            <person name="Leontyevskaya E.A."/>
            <person name="Leontyevskaya N.V."/>
        </authorList>
    </citation>
    <scope>NUCLEOTIDE SEQUENCE [LARGE SCALE GENOMIC DNA]</scope>
    <source>
        <strain evidence="2 3">10.1.1</strain>
    </source>
</reference>
<keyword evidence="3" id="KW-1185">Reference proteome</keyword>
<evidence type="ECO:0000313" key="2">
    <source>
        <dbReference type="EMBL" id="UNP28659.1"/>
    </source>
</evidence>
<keyword evidence="2" id="KW-0560">Oxidoreductase</keyword>